<keyword evidence="2" id="KW-1003">Cell membrane</keyword>
<evidence type="ECO:0000256" key="2">
    <source>
        <dbReference type="ARBA" id="ARBA00022475"/>
    </source>
</evidence>
<dbReference type="RefSeq" id="WP_146316438.1">
    <property type="nucleotide sequence ID" value="NZ_VCQV01000010.1"/>
</dbReference>
<protein>
    <submittedName>
        <fullName evidence="7">APC family permease</fullName>
    </submittedName>
</protein>
<feature type="transmembrane region" description="Helical" evidence="6">
    <location>
        <begin position="246"/>
        <end position="270"/>
    </location>
</feature>
<feature type="transmembrane region" description="Helical" evidence="6">
    <location>
        <begin position="215"/>
        <end position="234"/>
    </location>
</feature>
<reference evidence="7 8" key="2">
    <citation type="submission" date="2019-08" db="EMBL/GenBank/DDBJ databases">
        <title>Jejuicoccus antrihumi gen. nov., sp. nov., a new member of the family Dermacoccaceae isolated from a cave.</title>
        <authorList>
            <person name="Schumann P."/>
            <person name="Kim I.S."/>
        </authorList>
    </citation>
    <scope>NUCLEOTIDE SEQUENCE [LARGE SCALE GENOMIC DNA]</scope>
    <source>
        <strain evidence="7 8">C5-26</strain>
    </source>
</reference>
<dbReference type="PIRSF" id="PIRSF006060">
    <property type="entry name" value="AA_transporter"/>
    <property type="match status" value="1"/>
</dbReference>
<dbReference type="AlphaFoldDB" id="A0A563E230"/>
<feature type="transmembrane region" description="Helical" evidence="6">
    <location>
        <begin position="348"/>
        <end position="372"/>
    </location>
</feature>
<feature type="transmembrane region" description="Helical" evidence="6">
    <location>
        <begin position="103"/>
        <end position="123"/>
    </location>
</feature>
<evidence type="ECO:0000313" key="8">
    <source>
        <dbReference type="Proteomes" id="UP000320244"/>
    </source>
</evidence>
<feature type="transmembrane region" description="Helical" evidence="6">
    <location>
        <begin position="378"/>
        <end position="405"/>
    </location>
</feature>
<keyword evidence="5 6" id="KW-0472">Membrane</keyword>
<feature type="transmembrane region" description="Helical" evidence="6">
    <location>
        <begin position="25"/>
        <end position="55"/>
    </location>
</feature>
<feature type="transmembrane region" description="Helical" evidence="6">
    <location>
        <begin position="61"/>
        <end position="82"/>
    </location>
</feature>
<dbReference type="GO" id="GO:0005886">
    <property type="term" value="C:plasma membrane"/>
    <property type="evidence" value="ECO:0007669"/>
    <property type="project" value="UniProtKB-SubCell"/>
</dbReference>
<name>A0A563E230_9MICO</name>
<feature type="transmembrane region" description="Helical" evidence="6">
    <location>
        <begin position="449"/>
        <end position="469"/>
    </location>
</feature>
<comment type="subcellular location">
    <subcellularLocation>
        <location evidence="1">Cell membrane</location>
        <topology evidence="1">Multi-pass membrane protein</topology>
    </subcellularLocation>
</comment>
<dbReference type="InterPro" id="IPR002293">
    <property type="entry name" value="AA/rel_permease1"/>
</dbReference>
<reference evidence="7 8" key="1">
    <citation type="submission" date="2019-05" db="EMBL/GenBank/DDBJ databases">
        <authorList>
            <person name="Lee S.D."/>
        </authorList>
    </citation>
    <scope>NUCLEOTIDE SEQUENCE [LARGE SCALE GENOMIC DNA]</scope>
    <source>
        <strain evidence="7 8">C5-26</strain>
    </source>
</reference>
<dbReference type="GO" id="GO:0022857">
    <property type="term" value="F:transmembrane transporter activity"/>
    <property type="evidence" value="ECO:0007669"/>
    <property type="project" value="InterPro"/>
</dbReference>
<dbReference type="InterPro" id="IPR050367">
    <property type="entry name" value="APC_superfamily"/>
</dbReference>
<keyword evidence="8" id="KW-1185">Reference proteome</keyword>
<feature type="transmembrane region" description="Helical" evidence="6">
    <location>
        <begin position="173"/>
        <end position="195"/>
    </location>
</feature>
<keyword evidence="3 6" id="KW-0812">Transmembrane</keyword>
<evidence type="ECO:0000313" key="7">
    <source>
        <dbReference type="EMBL" id="TWP36597.1"/>
    </source>
</evidence>
<feature type="transmembrane region" description="Helical" evidence="6">
    <location>
        <begin position="305"/>
        <end position="327"/>
    </location>
</feature>
<feature type="transmembrane region" description="Helical" evidence="6">
    <location>
        <begin position="143"/>
        <end position="161"/>
    </location>
</feature>
<evidence type="ECO:0000256" key="4">
    <source>
        <dbReference type="ARBA" id="ARBA00022989"/>
    </source>
</evidence>
<dbReference type="EMBL" id="VCQV01000010">
    <property type="protein sequence ID" value="TWP36597.1"/>
    <property type="molecule type" value="Genomic_DNA"/>
</dbReference>
<comment type="caution">
    <text evidence="7">The sequence shown here is derived from an EMBL/GenBank/DDBJ whole genome shotgun (WGS) entry which is preliminary data.</text>
</comment>
<evidence type="ECO:0000256" key="1">
    <source>
        <dbReference type="ARBA" id="ARBA00004651"/>
    </source>
</evidence>
<dbReference type="Pfam" id="PF13520">
    <property type="entry name" value="AA_permease_2"/>
    <property type="match status" value="1"/>
</dbReference>
<accession>A0A563E230</accession>
<evidence type="ECO:0000256" key="6">
    <source>
        <dbReference type="SAM" id="Phobius"/>
    </source>
</evidence>
<dbReference type="OrthoDB" id="137613at2"/>
<keyword evidence="4 6" id="KW-1133">Transmembrane helix</keyword>
<proteinExistence type="predicted"/>
<sequence length="487" mass="50909">MSRLDASLSETPAERTSRQERLHGTLGVAGIVFMVVAASSPLTVVAGAVPVALAIGNGPGLPAAYLLVAVILLLFSVGYSLMSQHVTNAGAFYSYITRGISKPTGLGAAFVALVSYTAIQAAVYGLFGATLSSLLVSWGAPNIPWWLCAFAAMAVVGVLGYRNVDLSVKVLGVLMLCEVGIIAIMDFGVLGQGGATGVSLTSFTPRSFFTGSPGIGVMFAIASFMGFEATAIYGEEAKDAKRTVPIATYVAVILIGVFYAFSSWAVVIAYGPSKVAAAAGKNISGLTFAATDTYIGGWAENTMNVLLVTSLFAVLLAFHNAVARYLFSLGRESVIPARFGRSHERHHSPHFGSLTQTASALVVLAVFALAGLDPVANVFSWMSGLATLGLIALMALTSAGVLVFFRKTRVDTRVWNTLVAPALGLLGLIFLLVLVVLNFTTLIGGSSALAYTFEAILVVAFALGFGLAWRWKVSRPDSYAQLGSFLG</sequence>
<dbReference type="Gene3D" id="1.20.1740.10">
    <property type="entry name" value="Amino acid/polyamine transporter I"/>
    <property type="match status" value="1"/>
</dbReference>
<dbReference type="Proteomes" id="UP000320244">
    <property type="component" value="Unassembled WGS sequence"/>
</dbReference>
<feature type="transmembrane region" description="Helical" evidence="6">
    <location>
        <begin position="417"/>
        <end position="437"/>
    </location>
</feature>
<dbReference type="PANTHER" id="PTHR42770:SF16">
    <property type="entry name" value="AMINO ACID PERMEASE"/>
    <property type="match status" value="1"/>
</dbReference>
<evidence type="ECO:0000256" key="3">
    <source>
        <dbReference type="ARBA" id="ARBA00022692"/>
    </source>
</evidence>
<dbReference type="PANTHER" id="PTHR42770">
    <property type="entry name" value="AMINO ACID TRANSPORTER-RELATED"/>
    <property type="match status" value="1"/>
</dbReference>
<organism evidence="7 8">
    <name type="scientific">Leekyejoonella antrihumi</name>
    <dbReference type="NCBI Taxonomy" id="1660198"/>
    <lineage>
        <taxon>Bacteria</taxon>
        <taxon>Bacillati</taxon>
        <taxon>Actinomycetota</taxon>
        <taxon>Actinomycetes</taxon>
        <taxon>Micrococcales</taxon>
        <taxon>Dermacoccaceae</taxon>
        <taxon>Leekyejoonella</taxon>
    </lineage>
</organism>
<gene>
    <name evidence="7" type="ORF">FGL98_09010</name>
</gene>
<evidence type="ECO:0000256" key="5">
    <source>
        <dbReference type="ARBA" id="ARBA00023136"/>
    </source>
</evidence>